<accession>A0A5C8KW32</accession>
<sequence length="161" mass="17692">MNSATVAARLTAANVGAVTGNDELYREQMGALNEEFRRSIKLADPSRPVERESARTAARSVDGVRSVVWIDQHNLFAIVEENAHRTYATIDSVCLELEPLGDTLGVVVNLQSGAARTGDELEILSRNCQLAPGQRAMFQPNRQVDAIDPAIRRAHRANQNR</sequence>
<evidence type="ECO:0000313" key="2">
    <source>
        <dbReference type="Proteomes" id="UP000321248"/>
    </source>
</evidence>
<dbReference type="RefSeq" id="WP_147891111.1">
    <property type="nucleotide sequence ID" value="NZ_VRTS01000003.1"/>
</dbReference>
<dbReference type="EMBL" id="VRTS01000003">
    <property type="protein sequence ID" value="TXK64299.1"/>
    <property type="molecule type" value="Genomic_DNA"/>
</dbReference>
<dbReference type="Proteomes" id="UP000321248">
    <property type="component" value="Unassembled WGS sequence"/>
</dbReference>
<comment type="caution">
    <text evidence="1">The sequence shown here is derived from an EMBL/GenBank/DDBJ whole genome shotgun (WGS) entry which is preliminary data.</text>
</comment>
<proteinExistence type="predicted"/>
<protein>
    <submittedName>
        <fullName evidence="1">Uncharacterized protein</fullName>
    </submittedName>
</protein>
<keyword evidence="2" id="KW-1185">Reference proteome</keyword>
<evidence type="ECO:0000313" key="1">
    <source>
        <dbReference type="EMBL" id="TXK64299.1"/>
    </source>
</evidence>
<dbReference type="AlphaFoldDB" id="A0A5C8KW32"/>
<name>A0A5C8KW32_9GAMM</name>
<gene>
    <name evidence="1" type="ORF">FU658_05185</name>
</gene>
<reference evidence="1 2" key="1">
    <citation type="submission" date="2019-08" db="EMBL/GenBank/DDBJ databases">
        <authorList>
            <person name="Karlyshev A.V."/>
        </authorList>
    </citation>
    <scope>NUCLEOTIDE SEQUENCE [LARGE SCALE GENOMIC DNA]</scope>
    <source>
        <strain evidence="1 2">Alg18-2.2</strain>
    </source>
</reference>
<organism evidence="1 2">
    <name type="scientific">Alkalisalibacterium limincola</name>
    <dbReference type="NCBI Taxonomy" id="2699169"/>
    <lineage>
        <taxon>Bacteria</taxon>
        <taxon>Pseudomonadati</taxon>
        <taxon>Pseudomonadota</taxon>
        <taxon>Gammaproteobacteria</taxon>
        <taxon>Lysobacterales</taxon>
        <taxon>Lysobacteraceae</taxon>
        <taxon>Alkalisalibacterium</taxon>
    </lineage>
</organism>
<dbReference type="OrthoDB" id="5947947at2"/>